<dbReference type="AlphaFoldDB" id="A0ABD3T071"/>
<comment type="caution">
    <text evidence="2">The sequence shown here is derived from an EMBL/GenBank/DDBJ whole genome shotgun (WGS) entry which is preliminary data.</text>
</comment>
<keyword evidence="3" id="KW-1185">Reference proteome</keyword>
<reference evidence="2 3" key="1">
    <citation type="submission" date="2024-12" db="EMBL/GenBank/DDBJ databases">
        <title>The unique morphological basis and parallel evolutionary history of personate flowers in Penstemon.</title>
        <authorList>
            <person name="Depatie T.H."/>
            <person name="Wessinger C.A."/>
        </authorList>
    </citation>
    <scope>NUCLEOTIDE SEQUENCE [LARGE SCALE GENOMIC DNA]</scope>
    <source>
        <strain evidence="2">WTNN_2</strain>
        <tissue evidence="2">Leaf</tissue>
    </source>
</reference>
<sequence>MELDKGKIISDDKGSGSIETEEKGIEGGKIKPNKNKRRYQCTRYGAVKLKIVMIEEYKLISGLCCLW</sequence>
<dbReference type="EMBL" id="JBJXBP010000005">
    <property type="protein sequence ID" value="KAL3829788.1"/>
    <property type="molecule type" value="Genomic_DNA"/>
</dbReference>
<dbReference type="Proteomes" id="UP001634393">
    <property type="component" value="Unassembled WGS sequence"/>
</dbReference>
<organism evidence="2 3">
    <name type="scientific">Penstemon smallii</name>
    <dbReference type="NCBI Taxonomy" id="265156"/>
    <lineage>
        <taxon>Eukaryota</taxon>
        <taxon>Viridiplantae</taxon>
        <taxon>Streptophyta</taxon>
        <taxon>Embryophyta</taxon>
        <taxon>Tracheophyta</taxon>
        <taxon>Spermatophyta</taxon>
        <taxon>Magnoliopsida</taxon>
        <taxon>eudicotyledons</taxon>
        <taxon>Gunneridae</taxon>
        <taxon>Pentapetalae</taxon>
        <taxon>asterids</taxon>
        <taxon>lamiids</taxon>
        <taxon>Lamiales</taxon>
        <taxon>Plantaginaceae</taxon>
        <taxon>Cheloneae</taxon>
        <taxon>Penstemon</taxon>
    </lineage>
</organism>
<proteinExistence type="predicted"/>
<evidence type="ECO:0000313" key="3">
    <source>
        <dbReference type="Proteomes" id="UP001634393"/>
    </source>
</evidence>
<feature type="region of interest" description="Disordered" evidence="1">
    <location>
        <begin position="1"/>
        <end position="29"/>
    </location>
</feature>
<evidence type="ECO:0000313" key="2">
    <source>
        <dbReference type="EMBL" id="KAL3829788.1"/>
    </source>
</evidence>
<evidence type="ECO:0000256" key="1">
    <source>
        <dbReference type="SAM" id="MobiDB-lite"/>
    </source>
</evidence>
<name>A0ABD3T071_9LAMI</name>
<gene>
    <name evidence="2" type="ORF">ACJIZ3_018590</name>
</gene>
<accession>A0ABD3T071</accession>
<protein>
    <submittedName>
        <fullName evidence="2">Uncharacterized protein</fullName>
    </submittedName>
</protein>